<dbReference type="OrthoDB" id="2889166at2"/>
<dbReference type="EMBL" id="FOYM01000035">
    <property type="protein sequence ID" value="SFR15264.1"/>
    <property type="molecule type" value="Genomic_DNA"/>
</dbReference>
<organism evidence="1 2">
    <name type="scientific">Desulfoscipio geothermicus DSM 3669</name>
    <dbReference type="NCBI Taxonomy" id="1121426"/>
    <lineage>
        <taxon>Bacteria</taxon>
        <taxon>Bacillati</taxon>
        <taxon>Bacillota</taxon>
        <taxon>Clostridia</taxon>
        <taxon>Eubacteriales</taxon>
        <taxon>Desulfallaceae</taxon>
        <taxon>Desulfoscipio</taxon>
    </lineage>
</organism>
<protein>
    <submittedName>
        <fullName evidence="1">Uncharacterized phage protein (Possible DNA packaging)</fullName>
    </submittedName>
</protein>
<dbReference type="CDD" id="cd08054">
    <property type="entry name" value="gp6"/>
    <property type="match status" value="1"/>
</dbReference>
<dbReference type="NCBIfam" id="TIGR01560">
    <property type="entry name" value="put_DNA_pack"/>
    <property type="match status" value="1"/>
</dbReference>
<proteinExistence type="predicted"/>
<dbReference type="Proteomes" id="UP000199584">
    <property type="component" value="Unassembled WGS sequence"/>
</dbReference>
<dbReference type="STRING" id="39060.SAMN05660706_1355"/>
<dbReference type="InterPro" id="IPR056951">
    <property type="entry name" value="Phage_connect_2"/>
</dbReference>
<reference evidence="2" key="1">
    <citation type="submission" date="2016-10" db="EMBL/GenBank/DDBJ databases">
        <authorList>
            <person name="Varghese N."/>
            <person name="Submissions S."/>
        </authorList>
    </citation>
    <scope>NUCLEOTIDE SEQUENCE [LARGE SCALE GENOMIC DNA]</scope>
    <source>
        <strain evidence="2">DSM 3669</strain>
    </source>
</reference>
<evidence type="ECO:0000313" key="2">
    <source>
        <dbReference type="Proteomes" id="UP000199584"/>
    </source>
</evidence>
<dbReference type="CDD" id="cd00146">
    <property type="entry name" value="PKD"/>
    <property type="match status" value="1"/>
</dbReference>
<dbReference type="InterPro" id="IPR006450">
    <property type="entry name" value="Phage_HK97_gp6-like"/>
</dbReference>
<name>A0A1I6EC11_9FIRM</name>
<keyword evidence="2" id="KW-1185">Reference proteome</keyword>
<dbReference type="Pfam" id="PF24829">
    <property type="entry name" value="Phage_connect_2"/>
    <property type="match status" value="1"/>
</dbReference>
<sequence>MALLDDVKKALRISEATTDFDGEIQDLIDAAKADLGLSGVMSEKVIDTDPLIKRAVVTYCKANFGYDNPEAERFQRAYDLIKTHLSLSVDYAWFTITFTVTGGGVPIDGATITIGDDELTTNSLGVATHTVNESGIDVDYTVAADGYETAEGTVYVDGDKDVEVVLVEA</sequence>
<dbReference type="RefSeq" id="WP_092486877.1">
    <property type="nucleotide sequence ID" value="NZ_FOYM01000035.1"/>
</dbReference>
<evidence type="ECO:0000313" key="1">
    <source>
        <dbReference type="EMBL" id="SFR15264.1"/>
    </source>
</evidence>
<gene>
    <name evidence="1" type="ORF">SAMN05660706_1355</name>
</gene>
<dbReference type="AlphaFoldDB" id="A0A1I6EC11"/>
<accession>A0A1I6EC11</accession>